<evidence type="ECO:0000256" key="4">
    <source>
        <dbReference type="ARBA" id="ARBA00022737"/>
    </source>
</evidence>
<feature type="region of interest" description="Disordered" evidence="8">
    <location>
        <begin position="210"/>
        <end position="241"/>
    </location>
</feature>
<dbReference type="InterPro" id="IPR011047">
    <property type="entry name" value="Quinoprotein_ADH-like_sf"/>
</dbReference>
<dbReference type="SMART" id="SM00320">
    <property type="entry name" value="WD40"/>
    <property type="match status" value="3"/>
</dbReference>
<evidence type="ECO:0000256" key="1">
    <source>
        <dbReference type="ARBA" id="ARBA00004123"/>
    </source>
</evidence>
<feature type="compositionally biased region" description="Basic residues" evidence="8">
    <location>
        <begin position="111"/>
        <end position="125"/>
    </location>
</feature>
<accession>A0AAJ0FQZ8</accession>
<dbReference type="PROSITE" id="PS50082">
    <property type="entry name" value="WD_REPEATS_2"/>
    <property type="match status" value="1"/>
</dbReference>
<dbReference type="InterPro" id="IPR001680">
    <property type="entry name" value="WD40_rpt"/>
</dbReference>
<dbReference type="PANTHER" id="PTHR16288">
    <property type="entry name" value="WD40 REPEAT PROTEIN 4"/>
    <property type="match status" value="1"/>
</dbReference>
<feature type="compositionally biased region" description="Acidic residues" evidence="8">
    <location>
        <begin position="90"/>
        <end position="102"/>
    </location>
</feature>
<feature type="region of interest" description="Disordered" evidence="8">
    <location>
        <begin position="45"/>
        <end position="137"/>
    </location>
</feature>
<evidence type="ECO:0000256" key="8">
    <source>
        <dbReference type="SAM" id="MobiDB-lite"/>
    </source>
</evidence>
<dbReference type="RefSeq" id="XP_060285863.1">
    <property type="nucleotide sequence ID" value="XM_060423656.1"/>
</dbReference>
<evidence type="ECO:0000256" key="7">
    <source>
        <dbReference type="PROSITE-ProRule" id="PRU00221"/>
    </source>
</evidence>
<feature type="repeat" description="WD" evidence="7">
    <location>
        <begin position="326"/>
        <end position="368"/>
    </location>
</feature>
<evidence type="ECO:0000313" key="10">
    <source>
        <dbReference type="Proteomes" id="UP001244011"/>
    </source>
</evidence>
<name>A0AAJ0FQZ8_9PEZI</name>
<comment type="subcellular location">
    <subcellularLocation>
        <location evidence="1 6">Nucleus</location>
    </subcellularLocation>
</comment>
<keyword evidence="10" id="KW-1185">Reference proteome</keyword>
<feature type="compositionally biased region" description="Low complexity" evidence="8">
    <location>
        <begin position="220"/>
        <end position="230"/>
    </location>
</feature>
<dbReference type="SUPFAM" id="SSF50998">
    <property type="entry name" value="Quinoprotein alcohol dehydrogenase-like"/>
    <property type="match status" value="1"/>
</dbReference>
<keyword evidence="3 6" id="KW-0819">tRNA processing</keyword>
<proteinExistence type="inferred from homology"/>
<comment type="pathway">
    <text evidence="6">tRNA modification; N(7)-methylguanine-tRNA biosynthesis.</text>
</comment>
<evidence type="ECO:0000313" key="9">
    <source>
        <dbReference type="EMBL" id="KAK1769650.1"/>
    </source>
</evidence>
<evidence type="ECO:0000256" key="5">
    <source>
        <dbReference type="ARBA" id="ARBA00023242"/>
    </source>
</evidence>
<dbReference type="Gene3D" id="2.130.10.10">
    <property type="entry name" value="YVTN repeat-like/Quinoprotein amine dehydrogenase"/>
    <property type="match status" value="2"/>
</dbReference>
<dbReference type="InterPro" id="IPR015943">
    <property type="entry name" value="WD40/YVTN_repeat-like_dom_sf"/>
</dbReference>
<dbReference type="InterPro" id="IPR028884">
    <property type="entry name" value="Trm82"/>
</dbReference>
<organism evidence="9 10">
    <name type="scientific">Phialemonium atrogriseum</name>
    <dbReference type="NCBI Taxonomy" id="1093897"/>
    <lineage>
        <taxon>Eukaryota</taxon>
        <taxon>Fungi</taxon>
        <taxon>Dikarya</taxon>
        <taxon>Ascomycota</taxon>
        <taxon>Pezizomycotina</taxon>
        <taxon>Sordariomycetes</taxon>
        <taxon>Sordariomycetidae</taxon>
        <taxon>Cephalothecales</taxon>
        <taxon>Cephalothecaceae</taxon>
        <taxon>Phialemonium</taxon>
    </lineage>
</organism>
<comment type="similarity">
    <text evidence="6">Belongs to the WD repeat TRM82 family.</text>
</comment>
<comment type="caution">
    <text evidence="9">The sequence shown here is derived from an EMBL/GenBank/DDBJ whole genome shotgun (WGS) entry which is preliminary data.</text>
</comment>
<keyword evidence="5 6" id="KW-0539">Nucleus</keyword>
<reference evidence="9" key="1">
    <citation type="submission" date="2023-06" db="EMBL/GenBank/DDBJ databases">
        <title>Genome-scale phylogeny and comparative genomics of the fungal order Sordariales.</title>
        <authorList>
            <consortium name="Lawrence Berkeley National Laboratory"/>
            <person name="Hensen N."/>
            <person name="Bonometti L."/>
            <person name="Westerberg I."/>
            <person name="Brannstrom I.O."/>
            <person name="Guillou S."/>
            <person name="Cros-Aarteil S."/>
            <person name="Calhoun S."/>
            <person name="Haridas S."/>
            <person name="Kuo A."/>
            <person name="Mondo S."/>
            <person name="Pangilinan J."/>
            <person name="Riley R."/>
            <person name="Labutti K."/>
            <person name="Andreopoulos B."/>
            <person name="Lipzen A."/>
            <person name="Chen C."/>
            <person name="Yanf M."/>
            <person name="Daum C."/>
            <person name="Ng V."/>
            <person name="Clum A."/>
            <person name="Steindorff A."/>
            <person name="Ohm R."/>
            <person name="Martin F."/>
            <person name="Silar P."/>
            <person name="Natvig D."/>
            <person name="Lalanne C."/>
            <person name="Gautier V."/>
            <person name="Ament-Velasquez S.L."/>
            <person name="Kruys A."/>
            <person name="Hutchinson M.I."/>
            <person name="Powell A.J."/>
            <person name="Barry K."/>
            <person name="Miller A.N."/>
            <person name="Grigoriev I.V."/>
            <person name="Debuchy R."/>
            <person name="Gladieux P."/>
            <person name="Thoren M.H."/>
            <person name="Johannesson H."/>
        </authorList>
    </citation>
    <scope>NUCLEOTIDE SEQUENCE</scope>
    <source>
        <strain evidence="9">8032-3</strain>
    </source>
</reference>
<dbReference type="EMBL" id="MU839002">
    <property type="protein sequence ID" value="KAK1769650.1"/>
    <property type="molecule type" value="Genomic_DNA"/>
</dbReference>
<dbReference type="GO" id="GO:0005634">
    <property type="term" value="C:nucleus"/>
    <property type="evidence" value="ECO:0007669"/>
    <property type="project" value="UniProtKB-SubCell"/>
</dbReference>
<comment type="function">
    <text evidence="6">Required for the formation of N(7)-methylguanine at position 46 (m7G46) in tRNA. In the complex, it is required to stabilize and induce conformational changes of the catalytic subunit.</text>
</comment>
<sequence length="519" mass="56125">MKIPYHGLLVSGDVLLAARGCNLHTFSIKDGSHLFTWKYPSLRKDEPSDATPARENGSSVPTPMSCDAENPNVEDGDSGPPPKRRKVENSEEVEQEEPDQEMGQEGGEKHPSRRSKRRAKKKKSQALHPVQRPAEPPMIQCLTATTDGKHVVAVTGSDKTIWVFEHDGAGNLVQLGQRTMPKRPCSIVLTPDNKTILSADKFGDVFSLPLIPNGDPAEGSPQSAPSTPATPATPQPAKPQANTLTVHTKRNLKALANQNQRLVTQQVEKARTATFEHTLLLGHVSMLTAIALTTRAGRSYIVTGDRDEHIRVSRPPPQAHVIEAYCLGHDEFVSRLCAVPGRPELLVSGGGDDDLFVWDWFAGALLSTADLLPLVCAVLPEAAQLAVSTLRAFHHPGGTTWVVAACEAVPVLFCFRLEGNSLQHAQTVPLAGNLLDAVTFDTERGLQLLAALDAPRDAVGDPSLVTLGWDGESGSWQPSPFPVADEALDDGEADITREELTKSLYSTETTLRKMGHDDE</sequence>
<dbReference type="GO" id="GO:0106004">
    <property type="term" value="P:tRNA (guanine-N7)-methylation"/>
    <property type="evidence" value="ECO:0007669"/>
    <property type="project" value="UniProtKB-UniRule"/>
</dbReference>
<evidence type="ECO:0000256" key="6">
    <source>
        <dbReference type="HAMAP-Rule" id="MF_03056"/>
    </source>
</evidence>
<keyword evidence="4 6" id="KW-0677">Repeat</keyword>
<dbReference type="GO" id="GO:0043527">
    <property type="term" value="C:tRNA methyltransferase complex"/>
    <property type="evidence" value="ECO:0007669"/>
    <property type="project" value="TreeGrafter"/>
</dbReference>
<dbReference type="GO" id="GO:0005829">
    <property type="term" value="C:cytosol"/>
    <property type="evidence" value="ECO:0007669"/>
    <property type="project" value="TreeGrafter"/>
</dbReference>
<evidence type="ECO:0000256" key="3">
    <source>
        <dbReference type="ARBA" id="ARBA00022694"/>
    </source>
</evidence>
<dbReference type="Proteomes" id="UP001244011">
    <property type="component" value="Unassembled WGS sequence"/>
</dbReference>
<gene>
    <name evidence="9" type="ORF">QBC33DRAFT_329506</name>
</gene>
<evidence type="ECO:0000256" key="2">
    <source>
        <dbReference type="ARBA" id="ARBA00022574"/>
    </source>
</evidence>
<evidence type="ECO:0008006" key="11">
    <source>
        <dbReference type="Google" id="ProtNLM"/>
    </source>
</evidence>
<dbReference type="AlphaFoldDB" id="A0AAJ0FQZ8"/>
<dbReference type="PANTHER" id="PTHR16288:SF0">
    <property type="entry name" value="TRNA (GUANINE-N(7)-)-METHYLTRANSFERASE NON-CATALYTIC SUBUNIT WDR4"/>
    <property type="match status" value="1"/>
</dbReference>
<dbReference type="HAMAP" id="MF_03056">
    <property type="entry name" value="TRM82"/>
    <property type="match status" value="1"/>
</dbReference>
<keyword evidence="2 6" id="KW-0853">WD repeat</keyword>
<dbReference type="GeneID" id="85306843"/>
<protein>
    <recommendedName>
        <fullName evidence="11">Transfer RNA methyltransferase 82</fullName>
    </recommendedName>
</protein>